<name>A0ABU7F7F9_9TELE</name>
<keyword evidence="1" id="KW-0732">Signal</keyword>
<keyword evidence="3" id="KW-1185">Reference proteome</keyword>
<accession>A0ABU7F7F9</accession>
<comment type="caution">
    <text evidence="2">The sequence shown here is derived from an EMBL/GenBank/DDBJ whole genome shotgun (WGS) entry which is preliminary data.</text>
</comment>
<dbReference type="EMBL" id="JAHUTJ010077517">
    <property type="protein sequence ID" value="MED6295132.1"/>
    <property type="molecule type" value="Genomic_DNA"/>
</dbReference>
<evidence type="ECO:0000313" key="3">
    <source>
        <dbReference type="Proteomes" id="UP001352852"/>
    </source>
</evidence>
<dbReference type="Proteomes" id="UP001352852">
    <property type="component" value="Unassembled WGS sequence"/>
</dbReference>
<organism evidence="2 3">
    <name type="scientific">Characodon lateralis</name>
    <dbReference type="NCBI Taxonomy" id="208331"/>
    <lineage>
        <taxon>Eukaryota</taxon>
        <taxon>Metazoa</taxon>
        <taxon>Chordata</taxon>
        <taxon>Craniata</taxon>
        <taxon>Vertebrata</taxon>
        <taxon>Euteleostomi</taxon>
        <taxon>Actinopterygii</taxon>
        <taxon>Neopterygii</taxon>
        <taxon>Teleostei</taxon>
        <taxon>Neoteleostei</taxon>
        <taxon>Acanthomorphata</taxon>
        <taxon>Ovalentaria</taxon>
        <taxon>Atherinomorphae</taxon>
        <taxon>Cyprinodontiformes</taxon>
        <taxon>Goodeidae</taxon>
        <taxon>Characodon</taxon>
    </lineage>
</organism>
<reference evidence="2 3" key="1">
    <citation type="submission" date="2021-06" db="EMBL/GenBank/DDBJ databases">
        <authorList>
            <person name="Palmer J.M."/>
        </authorList>
    </citation>
    <scope>NUCLEOTIDE SEQUENCE [LARGE SCALE GENOMIC DNA]</scope>
    <source>
        <strain evidence="2 3">CL_MEX2019</strain>
        <tissue evidence="2">Muscle</tissue>
    </source>
</reference>
<evidence type="ECO:0000256" key="1">
    <source>
        <dbReference type="SAM" id="SignalP"/>
    </source>
</evidence>
<feature type="signal peptide" evidence="1">
    <location>
        <begin position="1"/>
        <end position="16"/>
    </location>
</feature>
<sequence length="134" mass="15461">MVFIVLFSFLWRVEESLRITLDVLQVMGHQGGSVLAGDDRGEVMSVCTGKISPSLLPSSCSNFTKQTLDFLNKFKENSFTQKDIDPRVQNRVEGCEAYCPEVWVLVQAQLHWRLIKLVQKHLSLQQRNRSWQLH</sequence>
<evidence type="ECO:0000313" key="2">
    <source>
        <dbReference type="EMBL" id="MED6295132.1"/>
    </source>
</evidence>
<protein>
    <submittedName>
        <fullName evidence="2">Uncharacterized protein</fullName>
    </submittedName>
</protein>
<feature type="chain" id="PRO_5046159114" evidence="1">
    <location>
        <begin position="17"/>
        <end position="134"/>
    </location>
</feature>
<gene>
    <name evidence="2" type="ORF">CHARACLAT_028293</name>
</gene>
<proteinExistence type="predicted"/>